<gene>
    <name evidence="1" type="ORF">E2C01_060287</name>
</gene>
<evidence type="ECO:0000313" key="1">
    <source>
        <dbReference type="EMBL" id="MPC66142.1"/>
    </source>
</evidence>
<protein>
    <submittedName>
        <fullName evidence="1">Uncharacterized protein</fullName>
    </submittedName>
</protein>
<proteinExistence type="predicted"/>
<reference evidence="1 2" key="1">
    <citation type="submission" date="2019-05" db="EMBL/GenBank/DDBJ databases">
        <title>Another draft genome of Portunus trituberculatus and its Hox gene families provides insights of decapod evolution.</title>
        <authorList>
            <person name="Jeong J.-H."/>
            <person name="Song I."/>
            <person name="Kim S."/>
            <person name="Choi T."/>
            <person name="Kim D."/>
            <person name="Ryu S."/>
            <person name="Kim W."/>
        </authorList>
    </citation>
    <scope>NUCLEOTIDE SEQUENCE [LARGE SCALE GENOMIC DNA]</scope>
    <source>
        <tissue evidence="1">Muscle</tissue>
    </source>
</reference>
<organism evidence="1 2">
    <name type="scientific">Portunus trituberculatus</name>
    <name type="common">Swimming crab</name>
    <name type="synonym">Neptunus trituberculatus</name>
    <dbReference type="NCBI Taxonomy" id="210409"/>
    <lineage>
        <taxon>Eukaryota</taxon>
        <taxon>Metazoa</taxon>
        <taxon>Ecdysozoa</taxon>
        <taxon>Arthropoda</taxon>
        <taxon>Crustacea</taxon>
        <taxon>Multicrustacea</taxon>
        <taxon>Malacostraca</taxon>
        <taxon>Eumalacostraca</taxon>
        <taxon>Eucarida</taxon>
        <taxon>Decapoda</taxon>
        <taxon>Pleocyemata</taxon>
        <taxon>Brachyura</taxon>
        <taxon>Eubrachyura</taxon>
        <taxon>Portunoidea</taxon>
        <taxon>Portunidae</taxon>
        <taxon>Portuninae</taxon>
        <taxon>Portunus</taxon>
    </lineage>
</organism>
<dbReference type="Proteomes" id="UP000324222">
    <property type="component" value="Unassembled WGS sequence"/>
</dbReference>
<sequence length="16" mass="1748">MAQRPCQAGAEYLPRG</sequence>
<accession>A0A5B7H4U2</accession>
<dbReference type="EMBL" id="VSRR010024348">
    <property type="protein sequence ID" value="MPC66142.1"/>
    <property type="molecule type" value="Genomic_DNA"/>
</dbReference>
<keyword evidence="2" id="KW-1185">Reference proteome</keyword>
<dbReference type="AlphaFoldDB" id="A0A5B7H4U2"/>
<evidence type="ECO:0000313" key="2">
    <source>
        <dbReference type="Proteomes" id="UP000324222"/>
    </source>
</evidence>
<name>A0A5B7H4U2_PORTR</name>
<comment type="caution">
    <text evidence="1">The sequence shown here is derived from an EMBL/GenBank/DDBJ whole genome shotgun (WGS) entry which is preliminary data.</text>
</comment>